<reference evidence="2" key="1">
    <citation type="submission" date="2023-10" db="EMBL/GenBank/DDBJ databases">
        <title>Genome assemblies of two species of porcelain crab, Petrolisthes cinctipes and Petrolisthes manimaculis (Anomura: Porcellanidae).</title>
        <authorList>
            <person name="Angst P."/>
        </authorList>
    </citation>
    <scope>NUCLEOTIDE SEQUENCE</scope>
    <source>
        <strain evidence="2">PB745_01</strain>
        <tissue evidence="2">Gill</tissue>
    </source>
</reference>
<feature type="domain" description="HTH psq-type" evidence="1">
    <location>
        <begin position="182"/>
        <end position="215"/>
    </location>
</feature>
<dbReference type="GO" id="GO:0003677">
    <property type="term" value="F:DNA binding"/>
    <property type="evidence" value="ECO:0007669"/>
    <property type="project" value="InterPro"/>
</dbReference>
<comment type="caution">
    <text evidence="2">The sequence shown here is derived from an EMBL/GenBank/DDBJ whole genome shotgun (WGS) entry which is preliminary data.</text>
</comment>
<evidence type="ECO:0000313" key="2">
    <source>
        <dbReference type="EMBL" id="KAK3867912.1"/>
    </source>
</evidence>
<dbReference type="InterPro" id="IPR032675">
    <property type="entry name" value="LRR_dom_sf"/>
</dbReference>
<dbReference type="EMBL" id="JAWQEG010003107">
    <property type="protein sequence ID" value="KAK3867912.1"/>
    <property type="molecule type" value="Genomic_DNA"/>
</dbReference>
<dbReference type="AlphaFoldDB" id="A0AAE1F610"/>
<gene>
    <name evidence="2" type="ORF">Pcinc_026673</name>
</gene>
<dbReference type="Gene3D" id="3.80.10.10">
    <property type="entry name" value="Ribonuclease Inhibitor"/>
    <property type="match status" value="1"/>
</dbReference>
<protein>
    <recommendedName>
        <fullName evidence="1">HTH psq-type domain-containing protein</fullName>
    </recommendedName>
</protein>
<keyword evidence="3" id="KW-1185">Reference proteome</keyword>
<accession>A0AAE1F610</accession>
<dbReference type="InterPro" id="IPR007889">
    <property type="entry name" value="HTH_Psq"/>
</dbReference>
<dbReference type="Proteomes" id="UP001286313">
    <property type="component" value="Unassembled WGS sequence"/>
</dbReference>
<dbReference type="Pfam" id="PF05225">
    <property type="entry name" value="HTH_psq"/>
    <property type="match status" value="1"/>
</dbReference>
<name>A0AAE1F610_PETCI</name>
<evidence type="ECO:0000259" key="1">
    <source>
        <dbReference type="Pfam" id="PF05225"/>
    </source>
</evidence>
<organism evidence="2 3">
    <name type="scientific">Petrolisthes cinctipes</name>
    <name type="common">Flat porcelain crab</name>
    <dbReference type="NCBI Taxonomy" id="88211"/>
    <lineage>
        <taxon>Eukaryota</taxon>
        <taxon>Metazoa</taxon>
        <taxon>Ecdysozoa</taxon>
        <taxon>Arthropoda</taxon>
        <taxon>Crustacea</taxon>
        <taxon>Multicrustacea</taxon>
        <taxon>Malacostraca</taxon>
        <taxon>Eumalacostraca</taxon>
        <taxon>Eucarida</taxon>
        <taxon>Decapoda</taxon>
        <taxon>Pleocyemata</taxon>
        <taxon>Anomura</taxon>
        <taxon>Galatheoidea</taxon>
        <taxon>Porcellanidae</taxon>
        <taxon>Petrolisthes</taxon>
    </lineage>
</organism>
<sequence>MTTSLNAHRQRLVMEYSECLCVLVVPLTHLDLSGGCLTGCSDLLRCVCEAVNLHTLDISNNALTHTDFRLLLARYRMHRLGFKMLECLNMSGNTVTLKVLKCFLNMPRLCHLRVSRASTLTEKCPNFVRDWNTCTKEHNFVEHDFSGHTQSHTKEQNFDHTRTGTHQILAIVKTEGFGKDIKACDAIQNGDLSVRQAAHQYGFSKSTHHDAVTRKHIKCSGGQTVLSSEEETCVVESLLTLSQACSRNTQCICELQCSRMDVHRLHLIFQALAKRTNYCCYQWRNCPTLVYCGWLARWLTGWLDCWLTPELFVIHPSFHLQQQQQQQQQHITYCV</sequence>
<dbReference type="SUPFAM" id="SSF52047">
    <property type="entry name" value="RNI-like"/>
    <property type="match status" value="1"/>
</dbReference>
<evidence type="ECO:0000313" key="3">
    <source>
        <dbReference type="Proteomes" id="UP001286313"/>
    </source>
</evidence>
<proteinExistence type="predicted"/>